<evidence type="ECO:0000313" key="1">
    <source>
        <dbReference type="EMBL" id="CAA3018449.1"/>
    </source>
</evidence>
<dbReference type="EMBL" id="CACTIH010007844">
    <property type="protein sequence ID" value="CAA3018449.1"/>
    <property type="molecule type" value="Genomic_DNA"/>
</dbReference>
<dbReference type="Gramene" id="OE9A032680T1">
    <property type="protein sequence ID" value="OE9A032680C1"/>
    <property type="gene ID" value="OE9A032680"/>
</dbReference>
<evidence type="ECO:0000313" key="2">
    <source>
        <dbReference type="Proteomes" id="UP000594638"/>
    </source>
</evidence>
<gene>
    <name evidence="1" type="ORF">OLEA9_A032680</name>
</gene>
<keyword evidence="2" id="KW-1185">Reference proteome</keyword>
<comment type="caution">
    <text evidence="1">The sequence shown here is derived from an EMBL/GenBank/DDBJ whole genome shotgun (WGS) entry which is preliminary data.</text>
</comment>
<dbReference type="Proteomes" id="UP000594638">
    <property type="component" value="Unassembled WGS sequence"/>
</dbReference>
<protein>
    <submittedName>
        <fullName evidence="1">Uncharacterized protein</fullName>
    </submittedName>
</protein>
<organism evidence="1 2">
    <name type="scientific">Olea europaea subsp. europaea</name>
    <dbReference type="NCBI Taxonomy" id="158383"/>
    <lineage>
        <taxon>Eukaryota</taxon>
        <taxon>Viridiplantae</taxon>
        <taxon>Streptophyta</taxon>
        <taxon>Embryophyta</taxon>
        <taxon>Tracheophyta</taxon>
        <taxon>Spermatophyta</taxon>
        <taxon>Magnoliopsida</taxon>
        <taxon>eudicotyledons</taxon>
        <taxon>Gunneridae</taxon>
        <taxon>Pentapetalae</taxon>
        <taxon>asterids</taxon>
        <taxon>lamiids</taxon>
        <taxon>Lamiales</taxon>
        <taxon>Oleaceae</taxon>
        <taxon>Oleeae</taxon>
        <taxon>Olea</taxon>
    </lineage>
</organism>
<name>A0A8S0UJW4_OLEEU</name>
<dbReference type="AlphaFoldDB" id="A0A8S0UJW4"/>
<sequence>MRREHVKPMCQSMLLQRIDKPLSLVKLQLVSIAANGGDLCHITSVFRALHIILMNVEKLMKMAGSSSSSLTLKLKLILLATLELLVALLRTKNCKTFFPKLFISWASITWRI</sequence>
<reference evidence="1 2" key="1">
    <citation type="submission" date="2019-12" db="EMBL/GenBank/DDBJ databases">
        <authorList>
            <person name="Alioto T."/>
            <person name="Alioto T."/>
            <person name="Gomez Garrido J."/>
        </authorList>
    </citation>
    <scope>NUCLEOTIDE SEQUENCE [LARGE SCALE GENOMIC DNA]</scope>
</reference>
<proteinExistence type="predicted"/>
<accession>A0A8S0UJW4</accession>